<evidence type="ECO:0000313" key="1">
    <source>
        <dbReference type="EMBL" id="KAF5861253.1"/>
    </source>
</evidence>
<reference evidence="1 2" key="1">
    <citation type="submission" date="2019-04" db="EMBL/GenBank/DDBJ databases">
        <title>Aspergillus burnettii sp. nov., novel species from soil in southeast Queensland.</title>
        <authorList>
            <person name="Gilchrist C.L.M."/>
            <person name="Pitt J.I."/>
            <person name="Lange L."/>
            <person name="Lacey H.J."/>
            <person name="Vuong D."/>
            <person name="Midgley D.J."/>
            <person name="Greenfield P."/>
            <person name="Bradbury M."/>
            <person name="Lacey E."/>
            <person name="Busk P.K."/>
            <person name="Pilgaard B."/>
            <person name="Chooi Y.H."/>
            <person name="Piggott A.M."/>
        </authorList>
    </citation>
    <scope>NUCLEOTIDE SEQUENCE [LARGE SCALE GENOMIC DNA]</scope>
    <source>
        <strain evidence="1 2">FRR 5400</strain>
    </source>
</reference>
<accession>A0A8H6A8F9</accession>
<dbReference type="GO" id="GO:0004497">
    <property type="term" value="F:monooxygenase activity"/>
    <property type="evidence" value="ECO:0007669"/>
    <property type="project" value="InterPro"/>
</dbReference>
<dbReference type="GO" id="GO:0020037">
    <property type="term" value="F:heme binding"/>
    <property type="evidence" value="ECO:0007669"/>
    <property type="project" value="InterPro"/>
</dbReference>
<evidence type="ECO:0000313" key="2">
    <source>
        <dbReference type="Proteomes" id="UP000541154"/>
    </source>
</evidence>
<proteinExistence type="predicted"/>
<keyword evidence="2" id="KW-1185">Reference proteome</keyword>
<dbReference type="Gene3D" id="1.10.630.10">
    <property type="entry name" value="Cytochrome P450"/>
    <property type="match status" value="1"/>
</dbReference>
<dbReference type="GO" id="GO:0016705">
    <property type="term" value="F:oxidoreductase activity, acting on paired donors, with incorporation or reduction of molecular oxygen"/>
    <property type="evidence" value="ECO:0007669"/>
    <property type="project" value="InterPro"/>
</dbReference>
<sequence length="171" mass="19555">MVEDHLYFITVADNLRHFPVVTLIAKLLSPFQNGIRRKHTGYTRDKVARRIGSSLARKDFMANLIGKVESNEMDLEELTAHASTLTVATFLAAATFYLLRNDAVYQKLKAEIRGQFKTYAEVTCITAQTLPYLQAVMKIVNKSMDWESESSLHVMWSKPDLKVRFRQARGQ</sequence>
<dbReference type="Proteomes" id="UP000541154">
    <property type="component" value="Unassembled WGS sequence"/>
</dbReference>
<gene>
    <name evidence="1" type="ORF">ETB97_000445</name>
</gene>
<name>A0A8H6A8F9_PETAA</name>
<dbReference type="SUPFAM" id="SSF48264">
    <property type="entry name" value="Cytochrome P450"/>
    <property type="match status" value="1"/>
</dbReference>
<dbReference type="GO" id="GO:0005506">
    <property type="term" value="F:iron ion binding"/>
    <property type="evidence" value="ECO:0007669"/>
    <property type="project" value="InterPro"/>
</dbReference>
<protein>
    <submittedName>
        <fullName evidence="1">Uncharacterized protein</fullName>
    </submittedName>
</protein>
<comment type="caution">
    <text evidence="1">The sequence shown here is derived from an EMBL/GenBank/DDBJ whole genome shotgun (WGS) entry which is preliminary data.</text>
</comment>
<dbReference type="InterPro" id="IPR036396">
    <property type="entry name" value="Cyt_P450_sf"/>
</dbReference>
<organism evidence="1 2">
    <name type="scientific">Petromyces alliaceus</name>
    <name type="common">Aspergillus alliaceus</name>
    <dbReference type="NCBI Taxonomy" id="209559"/>
    <lineage>
        <taxon>Eukaryota</taxon>
        <taxon>Fungi</taxon>
        <taxon>Dikarya</taxon>
        <taxon>Ascomycota</taxon>
        <taxon>Pezizomycotina</taxon>
        <taxon>Eurotiomycetes</taxon>
        <taxon>Eurotiomycetidae</taxon>
        <taxon>Eurotiales</taxon>
        <taxon>Aspergillaceae</taxon>
        <taxon>Aspergillus</taxon>
        <taxon>Aspergillus subgen. Circumdati</taxon>
    </lineage>
</organism>
<dbReference type="AlphaFoldDB" id="A0A8H6A8F9"/>
<dbReference type="EMBL" id="SPNV01000104">
    <property type="protein sequence ID" value="KAF5861253.1"/>
    <property type="molecule type" value="Genomic_DNA"/>
</dbReference>